<dbReference type="EMBL" id="JBBPFD010000674">
    <property type="protein sequence ID" value="KAK7877737.1"/>
    <property type="molecule type" value="Genomic_DNA"/>
</dbReference>
<keyword evidence="8" id="KW-1185">Reference proteome</keyword>
<keyword evidence="5" id="KW-0812">Transmembrane</keyword>
<dbReference type="InterPro" id="IPR001427">
    <property type="entry name" value="RNaseA"/>
</dbReference>
<organism evidence="7 8">
    <name type="scientific">Mugilogobius chulae</name>
    <name type="common">yellowstripe goby</name>
    <dbReference type="NCBI Taxonomy" id="88201"/>
    <lineage>
        <taxon>Eukaryota</taxon>
        <taxon>Metazoa</taxon>
        <taxon>Chordata</taxon>
        <taxon>Craniata</taxon>
        <taxon>Vertebrata</taxon>
        <taxon>Euteleostomi</taxon>
        <taxon>Actinopterygii</taxon>
        <taxon>Neopterygii</taxon>
        <taxon>Teleostei</taxon>
        <taxon>Neoteleostei</taxon>
        <taxon>Acanthomorphata</taxon>
        <taxon>Gobiaria</taxon>
        <taxon>Gobiiformes</taxon>
        <taxon>Gobioidei</taxon>
        <taxon>Gobiidae</taxon>
        <taxon>Gobionellinae</taxon>
        <taxon>Mugilogobius</taxon>
    </lineage>
</organism>
<feature type="transmembrane region" description="Helical" evidence="5">
    <location>
        <begin position="99"/>
        <end position="120"/>
    </location>
</feature>
<dbReference type="Proteomes" id="UP001460270">
    <property type="component" value="Unassembled WGS sequence"/>
</dbReference>
<comment type="caution">
    <text evidence="7">The sequence shown here is derived from an EMBL/GenBank/DDBJ whole genome shotgun (WGS) entry which is preliminary data.</text>
</comment>
<evidence type="ECO:0000256" key="4">
    <source>
        <dbReference type="ARBA" id="ARBA00023157"/>
    </source>
</evidence>
<gene>
    <name evidence="7" type="ORF">WMY93_030551</name>
</gene>
<evidence type="ECO:0000256" key="2">
    <source>
        <dbReference type="ARBA" id="ARBA00005600"/>
    </source>
</evidence>
<keyword evidence="5" id="KW-1133">Transmembrane helix</keyword>
<dbReference type="InterPro" id="IPR023412">
    <property type="entry name" value="RNaseA_domain"/>
</dbReference>
<dbReference type="SUPFAM" id="SSF54076">
    <property type="entry name" value="RNase A-like"/>
    <property type="match status" value="1"/>
</dbReference>
<keyword evidence="3" id="KW-0964">Secreted</keyword>
<dbReference type="PANTHER" id="PTHR11437">
    <property type="entry name" value="RIBONUCLEASE"/>
    <property type="match status" value="1"/>
</dbReference>
<evidence type="ECO:0000256" key="1">
    <source>
        <dbReference type="ARBA" id="ARBA00004613"/>
    </source>
</evidence>
<dbReference type="GO" id="GO:0004540">
    <property type="term" value="F:RNA nuclease activity"/>
    <property type="evidence" value="ECO:0007669"/>
    <property type="project" value="TreeGrafter"/>
</dbReference>
<feature type="domain" description="Ribonuclease A-domain" evidence="6">
    <location>
        <begin position="129"/>
        <end position="256"/>
    </location>
</feature>
<proteinExistence type="inferred from homology"/>
<accession>A0AAW0MFP5</accession>
<evidence type="ECO:0000256" key="5">
    <source>
        <dbReference type="SAM" id="Phobius"/>
    </source>
</evidence>
<sequence length="262" mass="29708">MGRIWSPGRSLDMIVLETCLHEFPLVLKFFLLSGCTKNDSGQAELLKPRNRSETGLTRGKEQTLPPTHRVRYCTKAAAQTPDDLRRETLQQLQENSDMALLLSPLLLSALLLSALLPVVLSSCSIIGNFNFQYELFQMQHTYDEHSPLDCDDFMSDLMRRRNWHSCKRCNSVILGDSSYPTNMNALLDICRGGGERVRAKNVDNDRGNLVRSYRHFSVVTCILVNQQNCHYRPVEARGPITIACEDGLPVHFEGMDINFNNC</sequence>
<dbReference type="Gene3D" id="3.10.130.10">
    <property type="entry name" value="Ribonuclease A-like domain"/>
    <property type="match status" value="1"/>
</dbReference>
<protein>
    <recommendedName>
        <fullName evidence="6">Ribonuclease A-domain domain-containing protein</fullName>
    </recommendedName>
</protein>
<evidence type="ECO:0000259" key="6">
    <source>
        <dbReference type="SMART" id="SM00092"/>
    </source>
</evidence>
<dbReference type="GO" id="GO:0005576">
    <property type="term" value="C:extracellular region"/>
    <property type="evidence" value="ECO:0007669"/>
    <property type="project" value="UniProtKB-SubCell"/>
</dbReference>
<evidence type="ECO:0000313" key="8">
    <source>
        <dbReference type="Proteomes" id="UP001460270"/>
    </source>
</evidence>
<evidence type="ECO:0000313" key="7">
    <source>
        <dbReference type="EMBL" id="KAK7877737.1"/>
    </source>
</evidence>
<dbReference type="PANTHER" id="PTHR11437:SF10">
    <property type="entry name" value="ANGIOGENIN-RELATED"/>
    <property type="match status" value="1"/>
</dbReference>
<dbReference type="InterPro" id="IPR036816">
    <property type="entry name" value="RNaseA-like_dom_sf"/>
</dbReference>
<name>A0AAW0MFP5_9GOBI</name>
<keyword evidence="4" id="KW-1015">Disulfide bond</keyword>
<comment type="similarity">
    <text evidence="2">Belongs to the pancreatic ribonuclease family.</text>
</comment>
<keyword evidence="5" id="KW-0472">Membrane</keyword>
<dbReference type="GO" id="GO:0003676">
    <property type="term" value="F:nucleic acid binding"/>
    <property type="evidence" value="ECO:0007669"/>
    <property type="project" value="InterPro"/>
</dbReference>
<dbReference type="GO" id="GO:0050830">
    <property type="term" value="P:defense response to Gram-positive bacterium"/>
    <property type="evidence" value="ECO:0007669"/>
    <property type="project" value="TreeGrafter"/>
</dbReference>
<dbReference type="Pfam" id="PF00074">
    <property type="entry name" value="RnaseA"/>
    <property type="match status" value="1"/>
</dbReference>
<comment type="subcellular location">
    <subcellularLocation>
        <location evidence="1">Secreted</location>
    </subcellularLocation>
</comment>
<reference evidence="8" key="1">
    <citation type="submission" date="2024-04" db="EMBL/GenBank/DDBJ databases">
        <title>Salinicola lusitanus LLJ914,a marine bacterium isolated from the Okinawa Trough.</title>
        <authorList>
            <person name="Li J."/>
        </authorList>
    </citation>
    <scope>NUCLEOTIDE SEQUENCE [LARGE SCALE GENOMIC DNA]</scope>
</reference>
<dbReference type="AlphaFoldDB" id="A0AAW0MFP5"/>
<evidence type="ECO:0000256" key="3">
    <source>
        <dbReference type="ARBA" id="ARBA00022525"/>
    </source>
</evidence>
<dbReference type="SMART" id="SM00092">
    <property type="entry name" value="RNAse_Pc"/>
    <property type="match status" value="1"/>
</dbReference>